<protein>
    <submittedName>
        <fullName evidence="1">Regulator</fullName>
    </submittedName>
</protein>
<sequence>MKRNITKNFIFRWFECGFSVEETANLCFVSVTEVTLWDEGKKIPDICKRVMRMASGRELPTIFERYWEGWRMSGYHLITPAGSQMTRQRLELIDIMGVEHFKRWKSPRVKHTGR</sequence>
<evidence type="ECO:0000313" key="2">
    <source>
        <dbReference type="Proteomes" id="UP000233526"/>
    </source>
</evidence>
<dbReference type="Pfam" id="PF12375">
    <property type="entry name" value="DUF3653"/>
    <property type="match status" value="1"/>
</dbReference>
<name>A0A2N3IRL3_AERSO</name>
<comment type="caution">
    <text evidence="1">The sequence shown here is derived from an EMBL/GenBank/DDBJ whole genome shotgun (WGS) entry which is preliminary data.</text>
</comment>
<gene>
    <name evidence="1" type="ORF">AOX56_05490</name>
</gene>
<dbReference type="InterPro" id="IPR021077">
    <property type="entry name" value="Phage_phi-Lf_Orf112"/>
</dbReference>
<reference evidence="1 2" key="1">
    <citation type="journal article" date="2017" name="Front. Microbiol.">
        <title>Strong Genomic and Phenotypic Heterogeneity in the Aeromonas sobria Species Complex.</title>
        <authorList>
            <person name="Gauthier J."/>
            <person name="Vincent A.T."/>
            <person name="Charette S.J."/>
            <person name="Derome N."/>
        </authorList>
    </citation>
    <scope>NUCLEOTIDE SEQUENCE [LARGE SCALE GENOMIC DNA]</scope>
    <source>
        <strain evidence="1 2">JF2635</strain>
    </source>
</reference>
<evidence type="ECO:0000313" key="1">
    <source>
        <dbReference type="EMBL" id="PKQ74327.1"/>
    </source>
</evidence>
<organism evidence="1 2">
    <name type="scientific">Aeromonas sobria</name>
    <dbReference type="NCBI Taxonomy" id="646"/>
    <lineage>
        <taxon>Bacteria</taxon>
        <taxon>Pseudomonadati</taxon>
        <taxon>Pseudomonadota</taxon>
        <taxon>Gammaproteobacteria</taxon>
        <taxon>Aeromonadales</taxon>
        <taxon>Aeromonadaceae</taxon>
        <taxon>Aeromonas</taxon>
    </lineage>
</organism>
<dbReference type="RefSeq" id="WP_068978575.1">
    <property type="nucleotide sequence ID" value="NZ_CAWNSS010000056.1"/>
</dbReference>
<dbReference type="EMBL" id="LJZX01000056">
    <property type="protein sequence ID" value="PKQ74327.1"/>
    <property type="molecule type" value="Genomic_DNA"/>
</dbReference>
<dbReference type="AlphaFoldDB" id="A0A2N3IRL3"/>
<dbReference type="Proteomes" id="UP000233526">
    <property type="component" value="Unassembled WGS sequence"/>
</dbReference>
<accession>A0A2N3IRL3</accession>
<proteinExistence type="predicted"/>